<sequence>MAADPGGIIIVVVTSLLLSRCRRREREEPSRCIPSPPLTSSSPPPPLPKTCQRWIGVLMAGWRWICAPRASRWQIQEESLLSSQPPHC</sequence>
<reference evidence="2" key="1">
    <citation type="submission" date="2015-04" db="UniProtKB">
        <authorList>
            <consortium name="EnsemblPlants"/>
        </authorList>
    </citation>
    <scope>IDENTIFICATION</scope>
    <source>
        <strain evidence="2">SL10</strain>
    </source>
</reference>
<feature type="compositionally biased region" description="Pro residues" evidence="1">
    <location>
        <begin position="34"/>
        <end position="47"/>
    </location>
</feature>
<keyword evidence="3" id="KW-1185">Reference proteome</keyword>
<evidence type="ECO:0000256" key="1">
    <source>
        <dbReference type="SAM" id="MobiDB-lite"/>
    </source>
</evidence>
<protein>
    <submittedName>
        <fullName evidence="2">Uncharacterized protein</fullName>
    </submittedName>
</protein>
<proteinExistence type="predicted"/>
<dbReference type="HOGENOM" id="CLU_2472885_0_0_1"/>
<evidence type="ECO:0000313" key="2">
    <source>
        <dbReference type="EnsemblPlants" id="ONIVA04G05780.1"/>
    </source>
</evidence>
<reference evidence="2" key="2">
    <citation type="submission" date="2018-04" db="EMBL/GenBank/DDBJ databases">
        <title>OnivRS2 (Oryza nivara Reference Sequence Version 2).</title>
        <authorList>
            <person name="Zhang J."/>
            <person name="Kudrna D."/>
            <person name="Lee S."/>
            <person name="Talag J."/>
            <person name="Rajasekar S."/>
            <person name="Welchert J."/>
            <person name="Hsing Y.-I."/>
            <person name="Wing R.A."/>
        </authorList>
    </citation>
    <scope>NUCLEOTIDE SEQUENCE [LARGE SCALE GENOMIC DNA]</scope>
    <source>
        <strain evidence="2">SL10</strain>
    </source>
</reference>
<dbReference type="AlphaFoldDB" id="A0A0E0GZ13"/>
<feature type="region of interest" description="Disordered" evidence="1">
    <location>
        <begin position="25"/>
        <end position="47"/>
    </location>
</feature>
<organism evidence="2">
    <name type="scientific">Oryza nivara</name>
    <name type="common">Indian wild rice</name>
    <name type="synonym">Oryza sativa f. spontanea</name>
    <dbReference type="NCBI Taxonomy" id="4536"/>
    <lineage>
        <taxon>Eukaryota</taxon>
        <taxon>Viridiplantae</taxon>
        <taxon>Streptophyta</taxon>
        <taxon>Embryophyta</taxon>
        <taxon>Tracheophyta</taxon>
        <taxon>Spermatophyta</taxon>
        <taxon>Magnoliopsida</taxon>
        <taxon>Liliopsida</taxon>
        <taxon>Poales</taxon>
        <taxon>Poaceae</taxon>
        <taxon>BOP clade</taxon>
        <taxon>Oryzoideae</taxon>
        <taxon>Oryzeae</taxon>
        <taxon>Oryzinae</taxon>
        <taxon>Oryza</taxon>
    </lineage>
</organism>
<dbReference type="Gramene" id="ONIVA04G05780.1">
    <property type="protein sequence ID" value="ONIVA04G05780.1"/>
    <property type="gene ID" value="ONIVA04G05780"/>
</dbReference>
<evidence type="ECO:0000313" key="3">
    <source>
        <dbReference type="Proteomes" id="UP000006591"/>
    </source>
</evidence>
<name>A0A0E0GZ13_ORYNI</name>
<dbReference type="Proteomes" id="UP000006591">
    <property type="component" value="Chromosome 4"/>
</dbReference>
<accession>A0A0E0GZ13</accession>
<dbReference type="EnsemblPlants" id="ONIVA04G05780.1">
    <property type="protein sequence ID" value="ONIVA04G05780.1"/>
    <property type="gene ID" value="ONIVA04G05780"/>
</dbReference>